<gene>
    <name evidence="1" type="ORF">Asi02nite_31220</name>
</gene>
<dbReference type="EMBL" id="BONE01000022">
    <property type="protein sequence ID" value="GIF73604.1"/>
    <property type="molecule type" value="Genomic_DNA"/>
</dbReference>
<evidence type="ECO:0000313" key="2">
    <source>
        <dbReference type="Proteomes" id="UP000604117"/>
    </source>
</evidence>
<proteinExistence type="predicted"/>
<keyword evidence="2" id="KW-1185">Reference proteome</keyword>
<evidence type="ECO:0000313" key="1">
    <source>
        <dbReference type="EMBL" id="GIF73604.1"/>
    </source>
</evidence>
<protein>
    <submittedName>
        <fullName evidence="1">Uncharacterized protein</fullName>
    </submittedName>
</protein>
<reference evidence="1 2" key="1">
    <citation type="submission" date="2021-01" db="EMBL/GenBank/DDBJ databases">
        <title>Whole genome shotgun sequence of Asanoa siamensis NBRC 107932.</title>
        <authorList>
            <person name="Komaki H."/>
            <person name="Tamura T."/>
        </authorList>
    </citation>
    <scope>NUCLEOTIDE SEQUENCE [LARGE SCALE GENOMIC DNA]</scope>
    <source>
        <strain evidence="1 2">NBRC 107932</strain>
    </source>
</reference>
<accession>A0ABQ4CQP8</accession>
<name>A0ABQ4CQP8_9ACTN</name>
<dbReference type="InterPro" id="IPR029058">
    <property type="entry name" value="AB_hydrolase_fold"/>
</dbReference>
<sequence>MTQVYAGVPAATLDLLRRVGTPMLALAGAREPKTVHRALTEITSRAPHATARLVPRMHHVWTAEDPHLFRRVLLHWLTTREPAPGLLPPGRIARHDR</sequence>
<comment type="caution">
    <text evidence="1">The sequence shown here is derived from an EMBL/GenBank/DDBJ whole genome shotgun (WGS) entry which is preliminary data.</text>
</comment>
<dbReference type="SUPFAM" id="SSF53474">
    <property type="entry name" value="alpha/beta-Hydrolases"/>
    <property type="match status" value="1"/>
</dbReference>
<organism evidence="1 2">
    <name type="scientific">Asanoa siamensis</name>
    <dbReference type="NCBI Taxonomy" id="926357"/>
    <lineage>
        <taxon>Bacteria</taxon>
        <taxon>Bacillati</taxon>
        <taxon>Actinomycetota</taxon>
        <taxon>Actinomycetes</taxon>
        <taxon>Micromonosporales</taxon>
        <taxon>Micromonosporaceae</taxon>
        <taxon>Asanoa</taxon>
    </lineage>
</organism>
<dbReference type="Gene3D" id="3.40.50.1820">
    <property type="entry name" value="alpha/beta hydrolase"/>
    <property type="match status" value="1"/>
</dbReference>
<dbReference type="Proteomes" id="UP000604117">
    <property type="component" value="Unassembled WGS sequence"/>
</dbReference>